<proteinExistence type="predicted"/>
<sequence>MDESKCTVHVGFEEEYGSAAKDTHNLHKSEQKQYAVDESNCQEGTKDKKEKDGIGDKCLSLNIEGAVRGPLRRPSSFSLGTISVIPSRCKNQSSPTKPQNDLYNSLNDDCIRNQNHIILQKHRKKEAERNKLKGGGL</sequence>
<feature type="compositionally biased region" description="Basic and acidic residues" evidence="1">
    <location>
        <begin position="21"/>
        <end position="31"/>
    </location>
</feature>
<accession>A0AAN9XW88</accession>
<dbReference type="Proteomes" id="UP001386955">
    <property type="component" value="Unassembled WGS sequence"/>
</dbReference>
<reference evidence="2 3" key="1">
    <citation type="submission" date="2024-01" db="EMBL/GenBank/DDBJ databases">
        <title>The genomes of 5 underutilized Papilionoideae crops provide insights into root nodulation and disease resistanc.</title>
        <authorList>
            <person name="Jiang F."/>
        </authorList>
    </citation>
    <scope>NUCLEOTIDE SEQUENCE [LARGE SCALE GENOMIC DNA]</scope>
    <source>
        <strain evidence="2">DUOXIRENSHENG_FW03</strain>
        <tissue evidence="2">Leaves</tissue>
    </source>
</reference>
<name>A0AAN9XW88_PSOTE</name>
<keyword evidence="3" id="KW-1185">Reference proteome</keyword>
<protein>
    <submittedName>
        <fullName evidence="2">Uncharacterized protein</fullName>
    </submittedName>
</protein>
<feature type="region of interest" description="Disordered" evidence="1">
    <location>
        <begin position="17"/>
        <end position="52"/>
    </location>
</feature>
<organism evidence="2 3">
    <name type="scientific">Psophocarpus tetragonolobus</name>
    <name type="common">Winged bean</name>
    <name type="synonym">Dolichos tetragonolobus</name>
    <dbReference type="NCBI Taxonomy" id="3891"/>
    <lineage>
        <taxon>Eukaryota</taxon>
        <taxon>Viridiplantae</taxon>
        <taxon>Streptophyta</taxon>
        <taxon>Embryophyta</taxon>
        <taxon>Tracheophyta</taxon>
        <taxon>Spermatophyta</taxon>
        <taxon>Magnoliopsida</taxon>
        <taxon>eudicotyledons</taxon>
        <taxon>Gunneridae</taxon>
        <taxon>Pentapetalae</taxon>
        <taxon>rosids</taxon>
        <taxon>fabids</taxon>
        <taxon>Fabales</taxon>
        <taxon>Fabaceae</taxon>
        <taxon>Papilionoideae</taxon>
        <taxon>50 kb inversion clade</taxon>
        <taxon>NPAAA clade</taxon>
        <taxon>indigoferoid/millettioid clade</taxon>
        <taxon>Phaseoleae</taxon>
        <taxon>Psophocarpus</taxon>
    </lineage>
</organism>
<evidence type="ECO:0000256" key="1">
    <source>
        <dbReference type="SAM" id="MobiDB-lite"/>
    </source>
</evidence>
<gene>
    <name evidence="2" type="ORF">VNO78_03806</name>
</gene>
<dbReference type="AlphaFoldDB" id="A0AAN9XW88"/>
<evidence type="ECO:0000313" key="2">
    <source>
        <dbReference type="EMBL" id="KAK7412351.1"/>
    </source>
</evidence>
<comment type="caution">
    <text evidence="2">The sequence shown here is derived from an EMBL/GenBank/DDBJ whole genome shotgun (WGS) entry which is preliminary data.</text>
</comment>
<dbReference type="EMBL" id="JAYMYS010000001">
    <property type="protein sequence ID" value="KAK7412351.1"/>
    <property type="molecule type" value="Genomic_DNA"/>
</dbReference>
<evidence type="ECO:0000313" key="3">
    <source>
        <dbReference type="Proteomes" id="UP001386955"/>
    </source>
</evidence>